<accession>A0A8X6R2T2</accession>
<evidence type="ECO:0000313" key="2">
    <source>
        <dbReference type="Proteomes" id="UP000887159"/>
    </source>
</evidence>
<dbReference type="PANTHER" id="PTHR47331">
    <property type="entry name" value="PHD-TYPE DOMAIN-CONTAINING PROTEIN"/>
    <property type="match status" value="1"/>
</dbReference>
<dbReference type="Proteomes" id="UP000887159">
    <property type="component" value="Unassembled WGS sequence"/>
</dbReference>
<dbReference type="AlphaFoldDB" id="A0A8X6R2T2"/>
<dbReference type="InterPro" id="IPR043502">
    <property type="entry name" value="DNA/RNA_pol_sf"/>
</dbReference>
<protein>
    <submittedName>
        <fullName evidence="1">Integrase catalytic domain-containing protein</fullName>
    </submittedName>
</protein>
<dbReference type="EMBL" id="BMAU01021033">
    <property type="protein sequence ID" value="GFX87326.1"/>
    <property type="molecule type" value="Genomic_DNA"/>
</dbReference>
<dbReference type="GO" id="GO:0071897">
    <property type="term" value="P:DNA biosynthetic process"/>
    <property type="evidence" value="ECO:0007669"/>
    <property type="project" value="UniProtKB-ARBA"/>
</dbReference>
<gene>
    <name evidence="1" type="primary">AVEN_270133_1</name>
    <name evidence="1" type="ORF">TNCV_3368961</name>
</gene>
<proteinExistence type="predicted"/>
<sequence length="716" mass="82307">MKRSKKSITAFPKKKEFQKVEASIYEVDDDIQKLEIDVLLDAELFFSFLNNDKIKIAEHLFLQSSVFGYLVSGVVSDNNFYNTPKNCFSTKNLDILDKTLKRFWEIEEVETTEVCSDELKYCNDHFEKTHLRKPDGKFVVEMPFKPDSSEGILGNSKAIASKRLDQLWTRLERDPTMQTLYSEFLNEYELLQHMEEVKEDSDVKNGYYLPHHGVLRLSSKTTRLRVVFNASAKTSSGLSLKDLLCKGGVFQEDLFSILIRFRKYAYAFTADIRQMFRMIEVNLLWKNNKIAPTKVYELKTVTYGTASAPYLATRVLQQLALDEKRDFPLASEVLLQDFYMDDCLSGASELSEFEKLKSELTQLLQRGGMTLHKWCSNKAPSTELREFSLDHSSEEVVVKTLGMLWDTSDSTIALAWINSPSNLLKTFVSNRVFQIQQLSRDFQWQHVPSELNSTDLISRGLDVKTLATSELWFKGLEFSKLSLPSHRTEQNSSDLTHQFYINELKPVFKNSKSTVKETGFLKQREYADAEKSLLKRVQVKYFTTEIAAIKREMSVPSTSKLRFLNPFIDKSEGLIRVGGKLAHSNLNFNQKHPIILPNGNKLVKLIFQYYNKRDFHVGPQALLNTVRLKYWPIGGRNVARKVAHECVECFRNKIVVVTQIMGDLPAERVTSSSTFLNVGIDLCGPFEIKYMGQRKGTFQKIYVALFVCMATQRLCT</sequence>
<comment type="caution">
    <text evidence="1">The sequence shown here is derived from an EMBL/GenBank/DDBJ whole genome shotgun (WGS) entry which is preliminary data.</text>
</comment>
<dbReference type="SUPFAM" id="SSF56672">
    <property type="entry name" value="DNA/RNA polymerases"/>
    <property type="match status" value="1"/>
</dbReference>
<keyword evidence="2" id="KW-1185">Reference proteome</keyword>
<evidence type="ECO:0000313" key="1">
    <source>
        <dbReference type="EMBL" id="GFX87326.1"/>
    </source>
</evidence>
<organism evidence="1 2">
    <name type="scientific">Trichonephila clavipes</name>
    <name type="common">Golden silk orbweaver</name>
    <name type="synonym">Nephila clavipes</name>
    <dbReference type="NCBI Taxonomy" id="2585209"/>
    <lineage>
        <taxon>Eukaryota</taxon>
        <taxon>Metazoa</taxon>
        <taxon>Ecdysozoa</taxon>
        <taxon>Arthropoda</taxon>
        <taxon>Chelicerata</taxon>
        <taxon>Arachnida</taxon>
        <taxon>Araneae</taxon>
        <taxon>Araneomorphae</taxon>
        <taxon>Entelegynae</taxon>
        <taxon>Araneoidea</taxon>
        <taxon>Nephilidae</taxon>
        <taxon>Trichonephila</taxon>
    </lineage>
</organism>
<name>A0A8X6R2T2_TRICX</name>
<reference evidence="1" key="1">
    <citation type="submission" date="2020-08" db="EMBL/GenBank/DDBJ databases">
        <title>Multicomponent nature underlies the extraordinary mechanical properties of spider dragline silk.</title>
        <authorList>
            <person name="Kono N."/>
            <person name="Nakamura H."/>
            <person name="Mori M."/>
            <person name="Yoshida Y."/>
            <person name="Ohtoshi R."/>
            <person name="Malay A.D."/>
            <person name="Moran D.A.P."/>
            <person name="Tomita M."/>
            <person name="Numata K."/>
            <person name="Arakawa K."/>
        </authorList>
    </citation>
    <scope>NUCLEOTIDE SEQUENCE</scope>
</reference>